<accession>A0A0F9KC27</accession>
<dbReference type="AlphaFoldDB" id="A0A0F9KC27"/>
<evidence type="ECO:0000313" key="1">
    <source>
        <dbReference type="EMBL" id="KKM79729.1"/>
    </source>
</evidence>
<dbReference type="EMBL" id="LAZR01008295">
    <property type="protein sequence ID" value="KKM79729.1"/>
    <property type="molecule type" value="Genomic_DNA"/>
</dbReference>
<comment type="caution">
    <text evidence="1">The sequence shown here is derived from an EMBL/GenBank/DDBJ whole genome shotgun (WGS) entry which is preliminary data.</text>
</comment>
<sequence>MELFQVLWDDQSKLFLEFKKNEEEKQKFLPEKIKRLTIQFEISKFLKQELYHNNPPYLIAIKKLYHSSESLSFSIELDEMVNCNDLQIKISRLTIFLYSGQRFEYYLTENFKISDIWINEDCYDGFKYEDLTLKRSVTTKFTQKKVFQELKMSFHEIKEKRTIIYEKSKIEKITREDSLLSLISESNKTLSRIEQEIKKLSLSFQSAPHNNVQYLPSAPIAQRSELGIVRIKSPSKLTPIEGQISSSKLMVIKEMKSIFKTKMGANSSFNIKDFLKPLTEEELKTIMLDDEELEKKEEEAIKNQINRFKKQQEKELRLENLKSPK</sequence>
<reference evidence="1" key="1">
    <citation type="journal article" date="2015" name="Nature">
        <title>Complex archaea that bridge the gap between prokaryotes and eukaryotes.</title>
        <authorList>
            <person name="Spang A."/>
            <person name="Saw J.H."/>
            <person name="Jorgensen S.L."/>
            <person name="Zaremba-Niedzwiedzka K."/>
            <person name="Martijn J."/>
            <person name="Lind A.E."/>
            <person name="van Eijk R."/>
            <person name="Schleper C."/>
            <person name="Guy L."/>
            <person name="Ettema T.J."/>
        </authorList>
    </citation>
    <scope>NUCLEOTIDE SEQUENCE</scope>
</reference>
<gene>
    <name evidence="1" type="ORF">LCGC14_1346990</name>
</gene>
<proteinExistence type="predicted"/>
<organism evidence="1">
    <name type="scientific">marine sediment metagenome</name>
    <dbReference type="NCBI Taxonomy" id="412755"/>
    <lineage>
        <taxon>unclassified sequences</taxon>
        <taxon>metagenomes</taxon>
        <taxon>ecological metagenomes</taxon>
    </lineage>
</organism>
<name>A0A0F9KC27_9ZZZZ</name>
<protein>
    <submittedName>
        <fullName evidence="1">Uncharacterized protein</fullName>
    </submittedName>
</protein>